<accession>A0A1B7LBI9</accession>
<dbReference type="SUPFAM" id="SSF46785">
    <property type="entry name" value="Winged helix' DNA-binding domain"/>
    <property type="match status" value="1"/>
</dbReference>
<dbReference type="Proteomes" id="UP000078532">
    <property type="component" value="Unassembled WGS sequence"/>
</dbReference>
<dbReference type="InterPro" id="IPR036388">
    <property type="entry name" value="WH-like_DNA-bd_sf"/>
</dbReference>
<sequence length="173" mass="19702">MGQQKELAVCIDRLEEVFQQMIRRLHAELDHHLAQGITGSQFFVMKRVERRGRMMVSEMAEDMGVSLSAITALVDRLHKAGFVRRVRDDSDRRVVWLEVTPEGRQVLQSCLLTRRRILERYLGQLPLTDVEQLVHIYEKLLAVIQREGGGITTGRGCCAVHQMPEEGPGEKPG</sequence>
<reference evidence="2 3" key="1">
    <citation type="submission" date="2016-04" db="EMBL/GenBank/DDBJ databases">
        <authorList>
            <person name="Evans L.H."/>
            <person name="Alamgir A."/>
            <person name="Owens N."/>
            <person name="Weber N.D."/>
            <person name="Virtaneva K."/>
            <person name="Barbian K."/>
            <person name="Babar A."/>
            <person name="Rosenke K."/>
        </authorList>
    </citation>
    <scope>NUCLEOTIDE SEQUENCE [LARGE SCALE GENOMIC DNA]</scope>
    <source>
        <strain evidence="2 3">LMa1</strain>
    </source>
</reference>
<dbReference type="OrthoDB" id="327696at2"/>
<dbReference type="PANTHER" id="PTHR33164">
    <property type="entry name" value="TRANSCRIPTIONAL REGULATOR, MARR FAMILY"/>
    <property type="match status" value="1"/>
</dbReference>
<organism evidence="2 3">
    <name type="scientific">Desulfotomaculum copahuensis</name>
    <dbReference type="NCBI Taxonomy" id="1838280"/>
    <lineage>
        <taxon>Bacteria</taxon>
        <taxon>Bacillati</taxon>
        <taxon>Bacillota</taxon>
        <taxon>Clostridia</taxon>
        <taxon>Eubacteriales</taxon>
        <taxon>Desulfotomaculaceae</taxon>
        <taxon>Desulfotomaculum</taxon>
    </lineage>
</organism>
<dbReference type="Gene3D" id="1.10.10.10">
    <property type="entry name" value="Winged helix-like DNA-binding domain superfamily/Winged helix DNA-binding domain"/>
    <property type="match status" value="1"/>
</dbReference>
<comment type="caution">
    <text evidence="2">The sequence shown here is derived from an EMBL/GenBank/DDBJ whole genome shotgun (WGS) entry which is preliminary data.</text>
</comment>
<gene>
    <name evidence="2" type="ORF">A6M21_15360</name>
</gene>
<evidence type="ECO:0000313" key="2">
    <source>
        <dbReference type="EMBL" id="OAT79819.1"/>
    </source>
</evidence>
<evidence type="ECO:0000313" key="3">
    <source>
        <dbReference type="Proteomes" id="UP000078532"/>
    </source>
</evidence>
<keyword evidence="3" id="KW-1185">Reference proteome</keyword>
<dbReference type="InterPro" id="IPR039422">
    <property type="entry name" value="MarR/SlyA-like"/>
</dbReference>
<dbReference type="InterPro" id="IPR000835">
    <property type="entry name" value="HTH_MarR-typ"/>
</dbReference>
<dbReference type="EMBL" id="LYVF01000192">
    <property type="protein sequence ID" value="OAT79819.1"/>
    <property type="molecule type" value="Genomic_DNA"/>
</dbReference>
<dbReference type="GO" id="GO:0006950">
    <property type="term" value="P:response to stress"/>
    <property type="evidence" value="ECO:0007669"/>
    <property type="project" value="TreeGrafter"/>
</dbReference>
<dbReference type="STRING" id="1838280.A6M21_15360"/>
<dbReference type="PROSITE" id="PS50995">
    <property type="entry name" value="HTH_MARR_2"/>
    <property type="match status" value="1"/>
</dbReference>
<dbReference type="GO" id="GO:0003700">
    <property type="term" value="F:DNA-binding transcription factor activity"/>
    <property type="evidence" value="ECO:0007669"/>
    <property type="project" value="InterPro"/>
</dbReference>
<evidence type="ECO:0000259" key="1">
    <source>
        <dbReference type="PROSITE" id="PS50995"/>
    </source>
</evidence>
<dbReference type="RefSeq" id="WP_066671029.1">
    <property type="nucleotide sequence ID" value="NZ_LYVF01000192.1"/>
</dbReference>
<feature type="domain" description="HTH marR-type" evidence="1">
    <location>
        <begin position="11"/>
        <end position="142"/>
    </location>
</feature>
<dbReference type="AlphaFoldDB" id="A0A1B7LBI9"/>
<dbReference type="Pfam" id="PF01047">
    <property type="entry name" value="MarR"/>
    <property type="match status" value="1"/>
</dbReference>
<proteinExistence type="predicted"/>
<dbReference type="PRINTS" id="PR00598">
    <property type="entry name" value="HTHMARR"/>
</dbReference>
<dbReference type="PANTHER" id="PTHR33164:SF99">
    <property type="entry name" value="MARR FAMILY REGULATORY PROTEIN"/>
    <property type="match status" value="1"/>
</dbReference>
<name>A0A1B7LBI9_9FIRM</name>
<dbReference type="InterPro" id="IPR036390">
    <property type="entry name" value="WH_DNA-bd_sf"/>
</dbReference>
<protein>
    <submittedName>
        <fullName evidence="2">Transcriptional regulator</fullName>
    </submittedName>
</protein>
<dbReference type="SMART" id="SM00347">
    <property type="entry name" value="HTH_MARR"/>
    <property type="match status" value="1"/>
</dbReference>